<sequence>MLPDQRGSRFALSLVGGTEVAESTTVVEVHPPRGGEAVRIGVEAKELHGGRLLAQQEGHDQRGVLAGPKVSQALGTTCQHRFFNDAMRALVRGYLQHSLLLTYRVCAGCDDGFGTISRKNQKHRLH</sequence>
<accession>A0A5C6BMR4</accession>
<dbReference type="EMBL" id="SJPP01000001">
    <property type="protein sequence ID" value="TWU13358.1"/>
    <property type="molecule type" value="Genomic_DNA"/>
</dbReference>
<name>A0A5C6BMR4_9PLAN</name>
<reference evidence="1 2" key="1">
    <citation type="submission" date="2019-02" db="EMBL/GenBank/DDBJ databases">
        <title>Deep-cultivation of Planctomycetes and their phenomic and genomic characterization uncovers novel biology.</title>
        <authorList>
            <person name="Wiegand S."/>
            <person name="Jogler M."/>
            <person name="Boedeker C."/>
            <person name="Pinto D."/>
            <person name="Vollmers J."/>
            <person name="Rivas-Marin E."/>
            <person name="Kohn T."/>
            <person name="Peeters S.H."/>
            <person name="Heuer A."/>
            <person name="Rast P."/>
            <person name="Oberbeckmann S."/>
            <person name="Bunk B."/>
            <person name="Jeske O."/>
            <person name="Meyerdierks A."/>
            <person name="Storesund J.E."/>
            <person name="Kallscheuer N."/>
            <person name="Luecker S."/>
            <person name="Lage O.M."/>
            <person name="Pohl T."/>
            <person name="Merkel B.J."/>
            <person name="Hornburger P."/>
            <person name="Mueller R.-W."/>
            <person name="Bruemmer F."/>
            <person name="Labrenz M."/>
            <person name="Spormann A.M."/>
            <person name="Op Den Camp H."/>
            <person name="Overmann J."/>
            <person name="Amann R."/>
            <person name="Jetten M.S.M."/>
            <person name="Mascher T."/>
            <person name="Medema M.H."/>
            <person name="Devos D.P."/>
            <person name="Kaster A.-K."/>
            <person name="Ovreas L."/>
            <person name="Rohde M."/>
            <person name="Galperin M.Y."/>
            <person name="Jogler C."/>
        </authorList>
    </citation>
    <scope>NUCLEOTIDE SEQUENCE [LARGE SCALE GENOMIC DNA]</scope>
    <source>
        <strain evidence="1 2">CA54</strain>
    </source>
</reference>
<evidence type="ECO:0000313" key="1">
    <source>
        <dbReference type="EMBL" id="TWU13358.1"/>
    </source>
</evidence>
<dbReference type="Proteomes" id="UP000320735">
    <property type="component" value="Unassembled WGS sequence"/>
</dbReference>
<proteinExistence type="predicted"/>
<comment type="caution">
    <text evidence="1">The sequence shown here is derived from an EMBL/GenBank/DDBJ whole genome shotgun (WGS) entry which is preliminary data.</text>
</comment>
<dbReference type="AlphaFoldDB" id="A0A5C6BMR4"/>
<keyword evidence="2" id="KW-1185">Reference proteome</keyword>
<evidence type="ECO:0000313" key="2">
    <source>
        <dbReference type="Proteomes" id="UP000320735"/>
    </source>
</evidence>
<gene>
    <name evidence="1" type="ORF">CA54_21930</name>
</gene>
<protein>
    <submittedName>
        <fullName evidence="1">Uncharacterized protein</fullName>
    </submittedName>
</protein>
<organism evidence="1 2">
    <name type="scientific">Symmachiella macrocystis</name>
    <dbReference type="NCBI Taxonomy" id="2527985"/>
    <lineage>
        <taxon>Bacteria</taxon>
        <taxon>Pseudomonadati</taxon>
        <taxon>Planctomycetota</taxon>
        <taxon>Planctomycetia</taxon>
        <taxon>Planctomycetales</taxon>
        <taxon>Planctomycetaceae</taxon>
        <taxon>Symmachiella</taxon>
    </lineage>
</organism>